<protein>
    <submittedName>
        <fullName evidence="2">Uncharacterized protein</fullName>
    </submittedName>
</protein>
<evidence type="ECO:0000256" key="1">
    <source>
        <dbReference type="SAM" id="MobiDB-lite"/>
    </source>
</evidence>
<dbReference type="EMBL" id="WHWC01000009">
    <property type="protein sequence ID" value="KAG8376759.1"/>
    <property type="molecule type" value="Genomic_DNA"/>
</dbReference>
<organism evidence="2 3">
    <name type="scientific">Buddleja alternifolia</name>
    <dbReference type="NCBI Taxonomy" id="168488"/>
    <lineage>
        <taxon>Eukaryota</taxon>
        <taxon>Viridiplantae</taxon>
        <taxon>Streptophyta</taxon>
        <taxon>Embryophyta</taxon>
        <taxon>Tracheophyta</taxon>
        <taxon>Spermatophyta</taxon>
        <taxon>Magnoliopsida</taxon>
        <taxon>eudicotyledons</taxon>
        <taxon>Gunneridae</taxon>
        <taxon>Pentapetalae</taxon>
        <taxon>asterids</taxon>
        <taxon>lamiids</taxon>
        <taxon>Lamiales</taxon>
        <taxon>Scrophulariaceae</taxon>
        <taxon>Buddlejeae</taxon>
        <taxon>Buddleja</taxon>
    </lineage>
</organism>
<reference evidence="2" key="1">
    <citation type="submission" date="2019-10" db="EMBL/GenBank/DDBJ databases">
        <authorList>
            <person name="Zhang R."/>
            <person name="Pan Y."/>
            <person name="Wang J."/>
            <person name="Ma R."/>
            <person name="Yu S."/>
        </authorList>
    </citation>
    <scope>NUCLEOTIDE SEQUENCE</scope>
    <source>
        <strain evidence="2">LA-IB0</strain>
        <tissue evidence="2">Leaf</tissue>
    </source>
</reference>
<accession>A0AAV6X9E7</accession>
<proteinExistence type="predicted"/>
<evidence type="ECO:0000313" key="3">
    <source>
        <dbReference type="Proteomes" id="UP000826271"/>
    </source>
</evidence>
<sequence length="128" mass="14119">MRPQQFKFQNHAEKGKEKHLFLQQLSIEDQEHDTKEASPFSISSSLYAPPPSPWQPPNKLFLSSHNSSSSKLATTIYPHSQDQRSGGGVVCGGGAAHFHGGAIRHCPKEALMKEMSCIGVVVYLFDIL</sequence>
<dbReference type="AlphaFoldDB" id="A0AAV6X9E7"/>
<keyword evidence="3" id="KW-1185">Reference proteome</keyword>
<dbReference type="Proteomes" id="UP000826271">
    <property type="component" value="Unassembled WGS sequence"/>
</dbReference>
<evidence type="ECO:0000313" key="2">
    <source>
        <dbReference type="EMBL" id="KAG8376759.1"/>
    </source>
</evidence>
<gene>
    <name evidence="2" type="ORF">BUALT_Bualt09G0097200</name>
</gene>
<feature type="region of interest" description="Disordered" evidence="1">
    <location>
        <begin position="31"/>
        <end position="51"/>
    </location>
</feature>
<name>A0AAV6X9E7_9LAMI</name>
<comment type="caution">
    <text evidence="2">The sequence shown here is derived from an EMBL/GenBank/DDBJ whole genome shotgun (WGS) entry which is preliminary data.</text>
</comment>